<reference evidence="4 5" key="1">
    <citation type="submission" date="2006-08" db="EMBL/GenBank/DDBJ databases">
        <title>Complete sequence of Maricaulis maris MCS10.</title>
        <authorList>
            <consortium name="US DOE Joint Genome Institute"/>
            <person name="Copeland A."/>
            <person name="Lucas S."/>
            <person name="Lapidus A."/>
            <person name="Barry K."/>
            <person name="Detter J.C."/>
            <person name="Glavina del Rio T."/>
            <person name="Hammon N."/>
            <person name="Israni S."/>
            <person name="Dalin E."/>
            <person name="Tice H."/>
            <person name="Pitluck S."/>
            <person name="Saunders E."/>
            <person name="Brettin T."/>
            <person name="Bruce D."/>
            <person name="Han C."/>
            <person name="Tapia R."/>
            <person name="Gilna P."/>
            <person name="Schmutz J."/>
            <person name="Larimer F."/>
            <person name="Land M."/>
            <person name="Hauser L."/>
            <person name="Kyrpides N."/>
            <person name="Mikhailova N."/>
            <person name="Viollier P."/>
            <person name="Stephens C."/>
            <person name="Richardson P."/>
        </authorList>
    </citation>
    <scope>NUCLEOTIDE SEQUENCE [LARGE SCALE GENOMIC DNA]</scope>
    <source>
        <strain evidence="4 5">MCS10</strain>
    </source>
</reference>
<dbReference type="HOGENOM" id="CLU_009673_5_2_5"/>
<dbReference type="AlphaFoldDB" id="Q0AT99"/>
<dbReference type="Gene3D" id="3.60.15.10">
    <property type="entry name" value="Ribonuclease Z/Hydroxyacylglutathione hydrolase-like"/>
    <property type="match status" value="1"/>
</dbReference>
<gene>
    <name evidence="4" type="ordered locus">Mmar10_0192</name>
</gene>
<dbReference type="SMART" id="SM01027">
    <property type="entry name" value="Beta-Casp"/>
    <property type="match status" value="1"/>
</dbReference>
<dbReference type="InterPro" id="IPR036866">
    <property type="entry name" value="RibonucZ/Hydroxyglut_hydro"/>
</dbReference>
<dbReference type="RefSeq" id="WP_011642135.1">
    <property type="nucleotide sequence ID" value="NC_008347.1"/>
</dbReference>
<dbReference type="InterPro" id="IPR022712">
    <property type="entry name" value="Beta_Casp"/>
</dbReference>
<dbReference type="InterPro" id="IPR001279">
    <property type="entry name" value="Metallo-B-lactamas"/>
</dbReference>
<keyword evidence="1" id="KW-0378">Hydrolase</keyword>
<dbReference type="STRING" id="394221.Mmar10_0192"/>
<accession>Q0AT99</accession>
<dbReference type="InterPro" id="IPR011108">
    <property type="entry name" value="RMMBL"/>
</dbReference>
<dbReference type="Gene3D" id="3.40.50.10890">
    <property type="match status" value="1"/>
</dbReference>
<evidence type="ECO:0000313" key="4">
    <source>
        <dbReference type="EMBL" id="ABI64488.1"/>
    </source>
</evidence>
<proteinExistence type="predicted"/>
<keyword evidence="5" id="KW-1185">Reference proteome</keyword>
<sequence>MEISLRFLGAAGTVTGSKYRLDLGTHKWLIDCGLFQGHRSLRERNWRHPAINPSELRGVLLTHAHIDHSGYLPVLTKSGFAGPVYATRATVDLCRILLPDSGFLQEKDAEFANRHGTSRHRPAKPLYTRADAEDALALFKGLDFGDFQELGHGFAARFHPAGHILGAAVIELDLPNGKTAVFSGDLGRPNSATMLRPETVTHADYLIVESTYGNRKHKDIEVEDLLAEIVSITAKRGGTIIVPAFAVGRAQSLLYHLSQLKRDKRIPDLPIFLDSPMAINASELFCEHIDGHRLSAAECRQACDVATYVRSTEDSKALTTNRMPKIIISASGMATGGRVVHHIKNYVSDPRNALLFTGFQAAGTRGRAIVDGAQSVKIHGQNLPVRASVHNLDSLSAHADADEIIAWLSQFGSAPEMTFITHGEPVATASLKARIEQELSWPCHAPVLDEKVELS</sequence>
<dbReference type="Pfam" id="PF00753">
    <property type="entry name" value="Lactamase_B"/>
    <property type="match status" value="1"/>
</dbReference>
<dbReference type="KEGG" id="mmr:Mmar10_0192"/>
<organism evidence="4 5">
    <name type="scientific">Maricaulis maris (strain MCS10)</name>
    <name type="common">Caulobacter maris</name>
    <dbReference type="NCBI Taxonomy" id="394221"/>
    <lineage>
        <taxon>Bacteria</taxon>
        <taxon>Pseudomonadati</taxon>
        <taxon>Pseudomonadota</taxon>
        <taxon>Alphaproteobacteria</taxon>
        <taxon>Maricaulales</taxon>
        <taxon>Maricaulaceae</taxon>
        <taxon>Maricaulis</taxon>
    </lineage>
</organism>
<feature type="domain" description="Beta-Casp" evidence="3">
    <location>
        <begin position="250"/>
        <end position="369"/>
    </location>
</feature>
<dbReference type="SMART" id="SM00849">
    <property type="entry name" value="Lactamase_B"/>
    <property type="match status" value="1"/>
</dbReference>
<dbReference type="Proteomes" id="UP000001964">
    <property type="component" value="Chromosome"/>
</dbReference>
<name>Q0AT99_MARMM</name>
<dbReference type="Pfam" id="PF07521">
    <property type="entry name" value="RMMBL"/>
    <property type="match status" value="1"/>
</dbReference>
<dbReference type="InterPro" id="IPR050698">
    <property type="entry name" value="MBL"/>
</dbReference>
<dbReference type="EMBL" id="CP000449">
    <property type="protein sequence ID" value="ABI64488.1"/>
    <property type="molecule type" value="Genomic_DNA"/>
</dbReference>
<feature type="domain" description="Metallo-beta-lactamase" evidence="2">
    <location>
        <begin position="15"/>
        <end position="229"/>
    </location>
</feature>
<evidence type="ECO:0000259" key="3">
    <source>
        <dbReference type="SMART" id="SM01027"/>
    </source>
</evidence>
<dbReference type="GO" id="GO:0016787">
    <property type="term" value="F:hydrolase activity"/>
    <property type="evidence" value="ECO:0007669"/>
    <property type="project" value="UniProtKB-KW"/>
</dbReference>
<evidence type="ECO:0000256" key="1">
    <source>
        <dbReference type="ARBA" id="ARBA00022801"/>
    </source>
</evidence>
<dbReference type="eggNOG" id="COG1236">
    <property type="taxonomic scope" value="Bacteria"/>
</dbReference>
<dbReference type="SUPFAM" id="SSF56281">
    <property type="entry name" value="Metallo-hydrolase/oxidoreductase"/>
    <property type="match status" value="1"/>
</dbReference>
<evidence type="ECO:0000259" key="2">
    <source>
        <dbReference type="SMART" id="SM00849"/>
    </source>
</evidence>
<dbReference type="CDD" id="cd16295">
    <property type="entry name" value="TTHA0252-CPSF-like_MBL-fold"/>
    <property type="match status" value="1"/>
</dbReference>
<dbReference type="Pfam" id="PF10996">
    <property type="entry name" value="Beta-Casp"/>
    <property type="match status" value="1"/>
</dbReference>
<dbReference type="OrthoDB" id="9803916at2"/>
<dbReference type="PANTHER" id="PTHR11203:SF37">
    <property type="entry name" value="INTEGRATOR COMPLEX SUBUNIT 11"/>
    <property type="match status" value="1"/>
</dbReference>
<dbReference type="GO" id="GO:0004521">
    <property type="term" value="F:RNA endonuclease activity"/>
    <property type="evidence" value="ECO:0007669"/>
    <property type="project" value="TreeGrafter"/>
</dbReference>
<evidence type="ECO:0000313" key="5">
    <source>
        <dbReference type="Proteomes" id="UP000001964"/>
    </source>
</evidence>
<dbReference type="PANTHER" id="PTHR11203">
    <property type="entry name" value="CLEAVAGE AND POLYADENYLATION SPECIFICITY FACTOR FAMILY MEMBER"/>
    <property type="match status" value="1"/>
</dbReference>
<protein>
    <submittedName>
        <fullName evidence="4">Beta-lactamase domain protein</fullName>
    </submittedName>
</protein>